<name>A0A1M5SDE1_9EURY</name>
<evidence type="ECO:0000256" key="1">
    <source>
        <dbReference type="SAM" id="Phobius"/>
    </source>
</evidence>
<keyword evidence="1" id="KW-0472">Membrane</keyword>
<keyword evidence="1" id="KW-0812">Transmembrane</keyword>
<evidence type="ECO:0000313" key="2">
    <source>
        <dbReference type="EMBL" id="SHH36465.1"/>
    </source>
</evidence>
<evidence type="ECO:0000313" key="3">
    <source>
        <dbReference type="Proteomes" id="UP000184357"/>
    </source>
</evidence>
<dbReference type="STRING" id="43928.SAMN05443636_2423"/>
<keyword evidence="3" id="KW-1185">Reference proteome</keyword>
<dbReference type="RefSeq" id="WP_073309893.1">
    <property type="nucleotide sequence ID" value="NZ_FQWV01000006.1"/>
</dbReference>
<feature type="transmembrane region" description="Helical" evidence="1">
    <location>
        <begin position="43"/>
        <end position="63"/>
    </location>
</feature>
<organism evidence="2 3">
    <name type="scientific">Halobaculum gomorrense</name>
    <dbReference type="NCBI Taxonomy" id="43928"/>
    <lineage>
        <taxon>Archaea</taxon>
        <taxon>Methanobacteriati</taxon>
        <taxon>Methanobacteriota</taxon>
        <taxon>Stenosarchaea group</taxon>
        <taxon>Halobacteria</taxon>
        <taxon>Halobacteriales</taxon>
        <taxon>Haloferacaceae</taxon>
        <taxon>Halobaculum</taxon>
    </lineage>
</organism>
<dbReference type="AlphaFoldDB" id="A0A1M5SDE1"/>
<gene>
    <name evidence="2" type="ORF">SAMN05443636_2423</name>
</gene>
<reference evidence="2 3" key="1">
    <citation type="submission" date="2016-11" db="EMBL/GenBank/DDBJ databases">
        <authorList>
            <person name="Jaros S."/>
            <person name="Januszkiewicz K."/>
            <person name="Wedrychowicz H."/>
        </authorList>
    </citation>
    <scope>NUCLEOTIDE SEQUENCE [LARGE SCALE GENOMIC DNA]</scope>
    <source>
        <strain evidence="2 3">DSM 9297</strain>
    </source>
</reference>
<proteinExistence type="predicted"/>
<dbReference type="Proteomes" id="UP000184357">
    <property type="component" value="Unassembled WGS sequence"/>
</dbReference>
<keyword evidence="1" id="KW-1133">Transmembrane helix</keyword>
<protein>
    <submittedName>
        <fullName evidence="2">Uncharacterized protein</fullName>
    </submittedName>
</protein>
<dbReference type="EMBL" id="FQWV01000006">
    <property type="protein sequence ID" value="SHH36465.1"/>
    <property type="molecule type" value="Genomic_DNA"/>
</dbReference>
<feature type="transmembrane region" description="Helical" evidence="1">
    <location>
        <begin position="20"/>
        <end position="37"/>
    </location>
</feature>
<accession>A0A1M5SDE1</accession>
<dbReference type="OrthoDB" id="330458at2157"/>
<sequence length="73" mass="7690">MVGPSITKEERDETNRRLKIGMVLLIGVSGGLVSLQADPTPVQIAAAVGASLVIGAALTWFVVRTLGEFSPKR</sequence>